<gene>
    <name evidence="2" type="ORF">FHX72_003658</name>
</gene>
<organism evidence="2 3">
    <name type="scientific">Pseudoclavibacter helvolus</name>
    <dbReference type="NCBI Taxonomy" id="255205"/>
    <lineage>
        <taxon>Bacteria</taxon>
        <taxon>Bacillati</taxon>
        <taxon>Actinomycetota</taxon>
        <taxon>Actinomycetes</taxon>
        <taxon>Micrococcales</taxon>
        <taxon>Microbacteriaceae</taxon>
        <taxon>Pseudoclavibacter</taxon>
    </lineage>
</organism>
<accession>A0A7W4USW3</accession>
<dbReference type="RefSeq" id="WP_068476738.1">
    <property type="nucleotide sequence ID" value="NZ_CZJS01000064.1"/>
</dbReference>
<dbReference type="AlphaFoldDB" id="A0A7W4USW3"/>
<evidence type="ECO:0000313" key="2">
    <source>
        <dbReference type="EMBL" id="MBB2959489.1"/>
    </source>
</evidence>
<sequence length="75" mass="8533">MNSPRRLARIRDASTRLASQPSIDPQRQVELQHRAALPDPFGHTLPRHKIPVASPPLFIPAFRYYPPASRLRAAR</sequence>
<evidence type="ECO:0000256" key="1">
    <source>
        <dbReference type="SAM" id="MobiDB-lite"/>
    </source>
</evidence>
<dbReference type="OrthoDB" id="5121817at2"/>
<name>A0A7W4USW3_9MICO</name>
<dbReference type="Proteomes" id="UP000545286">
    <property type="component" value="Unassembled WGS sequence"/>
</dbReference>
<keyword evidence="3" id="KW-1185">Reference proteome</keyword>
<dbReference type="EMBL" id="JACHWJ010000010">
    <property type="protein sequence ID" value="MBB2959489.1"/>
    <property type="molecule type" value="Genomic_DNA"/>
</dbReference>
<feature type="compositionally biased region" description="Polar residues" evidence="1">
    <location>
        <begin position="16"/>
        <end position="25"/>
    </location>
</feature>
<proteinExistence type="predicted"/>
<comment type="caution">
    <text evidence="2">The sequence shown here is derived from an EMBL/GenBank/DDBJ whole genome shotgun (WGS) entry which is preliminary data.</text>
</comment>
<protein>
    <submittedName>
        <fullName evidence="2">Uncharacterized protein</fullName>
    </submittedName>
</protein>
<feature type="region of interest" description="Disordered" evidence="1">
    <location>
        <begin position="1"/>
        <end position="26"/>
    </location>
</feature>
<evidence type="ECO:0000313" key="3">
    <source>
        <dbReference type="Proteomes" id="UP000545286"/>
    </source>
</evidence>
<reference evidence="2 3" key="1">
    <citation type="submission" date="2020-08" db="EMBL/GenBank/DDBJ databases">
        <title>Sequencing the genomes of 1000 actinobacteria strains.</title>
        <authorList>
            <person name="Klenk H.-P."/>
        </authorList>
    </citation>
    <scope>NUCLEOTIDE SEQUENCE [LARGE SCALE GENOMIC DNA]</scope>
    <source>
        <strain evidence="2 3">DSM 20419</strain>
    </source>
</reference>